<dbReference type="SUPFAM" id="SSF56112">
    <property type="entry name" value="Protein kinase-like (PK-like)"/>
    <property type="match status" value="1"/>
</dbReference>
<dbReference type="Pfam" id="PF02138">
    <property type="entry name" value="Beach"/>
    <property type="match status" value="1"/>
</dbReference>
<organism evidence="7 8">
    <name type="scientific">Octopus vulgaris</name>
    <name type="common">Common octopus</name>
    <dbReference type="NCBI Taxonomy" id="6645"/>
    <lineage>
        <taxon>Eukaryota</taxon>
        <taxon>Metazoa</taxon>
        <taxon>Spiralia</taxon>
        <taxon>Lophotrochozoa</taxon>
        <taxon>Mollusca</taxon>
        <taxon>Cephalopoda</taxon>
        <taxon>Coleoidea</taxon>
        <taxon>Octopodiformes</taxon>
        <taxon>Octopoda</taxon>
        <taxon>Incirrata</taxon>
        <taxon>Octopodidae</taxon>
        <taxon>Octopus</taxon>
    </lineage>
</organism>
<dbReference type="PANTHER" id="PTHR44662">
    <property type="entry name" value="WD REPEAT-CONTAINING PROTEIN 81"/>
    <property type="match status" value="1"/>
</dbReference>
<evidence type="ECO:0000313" key="7">
    <source>
        <dbReference type="EMBL" id="CAI9730660.1"/>
    </source>
</evidence>
<keyword evidence="2 4" id="KW-0853">WD repeat</keyword>
<feature type="region of interest" description="Disordered" evidence="5">
    <location>
        <begin position="1084"/>
        <end position="1224"/>
    </location>
</feature>
<feature type="compositionally biased region" description="Low complexity" evidence="5">
    <location>
        <begin position="1197"/>
        <end position="1211"/>
    </location>
</feature>
<feature type="compositionally biased region" description="Basic and acidic residues" evidence="5">
    <location>
        <begin position="1084"/>
        <end position="1093"/>
    </location>
</feature>
<dbReference type="Proteomes" id="UP001162480">
    <property type="component" value="Chromosome 11"/>
</dbReference>
<evidence type="ECO:0000256" key="1">
    <source>
        <dbReference type="ARBA" id="ARBA00004419"/>
    </source>
</evidence>
<dbReference type="EMBL" id="OX597824">
    <property type="protein sequence ID" value="CAI9730660.1"/>
    <property type="molecule type" value="Genomic_DNA"/>
</dbReference>
<dbReference type="InterPro" id="IPR015943">
    <property type="entry name" value="WD40/YVTN_repeat-like_dom_sf"/>
</dbReference>
<dbReference type="InterPro" id="IPR001680">
    <property type="entry name" value="WD40_rpt"/>
</dbReference>
<feature type="compositionally biased region" description="Basic and acidic residues" evidence="5">
    <location>
        <begin position="1027"/>
        <end position="1037"/>
    </location>
</feature>
<dbReference type="CDD" id="cd06071">
    <property type="entry name" value="Beach"/>
    <property type="match status" value="1"/>
</dbReference>
<feature type="repeat" description="WD" evidence="4">
    <location>
        <begin position="1818"/>
        <end position="1857"/>
    </location>
</feature>
<sequence>MEVIQLICEQLRLPTQHIRWLGSPVNSAVCLVSKEWLKNLSRETIGGGTCDDQVYLAADLCDEYLAASNDDLPLEWLRVLVRVVDKSDQLINDLPDRPLCCDLKDYSLSELLTYICQENRKNLYQNACLNLLTRQVTNEGKKRKFTDLFREIVLRFKPRHVIRIDGCQQQQHQQQQQQQQQSRSSPLPSATEGSSTQPFHNVVPIHLFLELSEQFLLIQPYFPYTLWDVVSYSPSLFKESHAKSLFVQYQILQTLQYAHSRGISAGHLKLHQVNVDKKLWVNLSLPHVSFQCNLTIDKPETRSNISTSVFPYSSPKLTRSLVDDAQNFVRSCLYTVYSIDDLSNIVSDWVHRRLSNFKYLMILNHLAGRRFGDPNNHPILPWVSDFTSEHKNFRDLSKTKYRLNKGDRQLDLTYEEMPIVSGDPAHRSTYIPHHVSDVLSDITYYVYKARRTSKPILCAHVRPYWVPSEYPASITRIQQWTPDECIPEFFIDPSIFKSLHADLPDLAVPNWCRNPHDFISKHMAMLESNRVSAGLHDWIDLTFGYKLSGEASVDSKNVHLQLVDNHTNVTNCGVVQLFDHPHPQRILPPKKLYFEYETLQVSVNRDGSGSEDCFSFTEDQSCDNDYMWFGDNIPLSMDDKPLSNLEHLEALYSFSPKAVCNQPRESSTQVSSFLSPKVTVTHDMQAFGCLLGEMFLGHKTRLLGPSAPLKEQYQLIYKLCQMDISAIPRPLRQAATILLQLTEEFKPLLGDTGPVFNYIPINELGLPPPTPSLLTHQMVDIIPFPSYFPQLYDCLCHLKQIDFEIEQLQLSNDKTTAERCKLVKVLAREKVAILQAFLQKYDVVLGQEGVDLLLPYVEELLQNNETAVQAAWTLFDIMSCQLGPEVAKKKFLPQIVKLYAEEFSTPKHIKLHHHKFLVQLLVRFQLQTFLENFSTLLVEAVAGYKDFVIETDSDLPEVVEFHRQKSDFSRKVRNPIPACPEEVSEECSNSAETLTGEETLLDVPAGLETDEDAEEYEDFDENVLLGVDEKMGSERGSDTASIGRDSLKSDDIPYKQPLLGMDDDDTNSLFQNGRRFSFPVSIHDRSNRRDRSHSNSRVCSRISDRDMDEQLSASEDNASDLSPQLKLSQSEEDEEDDRVSVNAGSHNSNNNNNNNINGSNEYDNDVVIGGDEHDYVGSKTEVYQGARRSSSQKDDSPASSSGDRSSDMCTSLPSSQVPQMQMVRSETDEFRKCMEGSKWEEIVNIRDVSSDSVKWLCHRLGPLLAARYFSLNLIRLLPLCYMDEEQLLMATENTTNCRKSSQLVNGDVSAVKVLDCLSFMALLYGEQVILLQYFPAMEDMVTAAEKEMSQAAEAGLIASLVLMRHMVPLLSEKTLMDLLQDLKVHKILHSVMQLTALPICFPSGTHARSLILHKVVDVLYIVGVRIGFEMTRKHLTETMQLFFNSFYLVHCPDACPSGSHKDFLYRTQAVAGSSSKGQIREKISGSVASNDSEDSEELYWKIKIDANTEEYKIGSPVNIHELHRSSPTTAATPTSQAFRLLKSRCKRAGSSTSITSLTKSNLSDYSISPLPMNNTIDKQPEHVKQEMKNVFSPELAHAAYIPLCQIFGSIHMEQSLWNDDLIRQLCSQYDSTLDKLPSSALSESFDSSIEGVTPDLETPSDSRTIESLLAKTEDPGPHGGIGSNVAVVGNRIELQQQLGSGHPEVPAVSPGYKHTGILHIGQEDLKNPEMEVNNQRHLRGNWLAYWEHELGLSDRTAAFNFKHIKLQTFLGHNTSIRSLCVLDSESSFISASKDKTVKLWSLTSFGDGSGKCGCQWTYRLHKKSVFSVGFLESVRLVASSDSTVHIWDPFRGDCVRQLESSKNSPVIALAPIPAPSSMMITATNDSTLRFLDLRTGSYAHEYRCSPVSAGVIRSVTVSPDSNWVAVAFSSGIVSVLDIRAGTLLGQRKAHDTDILQIKACNRHTFVTSSFDQTMRLWNSSDLKEICQFKGASEPVHCIGLYRNQIISATAGNKIGVHSSIDRHATYNHTKLHPDTFKGVLASHQSYLNIGQKDFFLWFADHRSYLCFFNTVLVIRF</sequence>
<name>A0AA36BA16_OCTVU</name>
<keyword evidence="8" id="KW-1185">Reference proteome</keyword>
<dbReference type="SUPFAM" id="SSF50978">
    <property type="entry name" value="WD40 repeat-like"/>
    <property type="match status" value="1"/>
</dbReference>
<comment type="subcellular location">
    <subcellularLocation>
        <location evidence="1">Cytoplasmic vesicle</location>
        <location evidence="1">Autophagosome</location>
    </subcellularLocation>
</comment>
<evidence type="ECO:0000259" key="6">
    <source>
        <dbReference type="PROSITE" id="PS50197"/>
    </source>
</evidence>
<dbReference type="SMART" id="SM01026">
    <property type="entry name" value="Beach"/>
    <property type="match status" value="1"/>
</dbReference>
<feature type="compositionally biased region" description="Polar residues" evidence="5">
    <location>
        <begin position="182"/>
        <end position="196"/>
    </location>
</feature>
<dbReference type="FunFam" id="1.10.1540.10:FF:000003">
    <property type="entry name" value="WD repeat-containing protein 81 isoform X1"/>
    <property type="match status" value="1"/>
</dbReference>
<gene>
    <name evidence="7" type="ORF">OCTVUL_1B023308</name>
</gene>
<dbReference type="PROSITE" id="PS50294">
    <property type="entry name" value="WD_REPEATS_REGION"/>
    <property type="match status" value="1"/>
</dbReference>
<dbReference type="PROSITE" id="PS50197">
    <property type="entry name" value="BEACH"/>
    <property type="match status" value="1"/>
</dbReference>
<evidence type="ECO:0000256" key="4">
    <source>
        <dbReference type="PROSITE-ProRule" id="PRU00221"/>
    </source>
</evidence>
<feature type="compositionally biased region" description="Low complexity" evidence="5">
    <location>
        <begin position="1140"/>
        <end position="1160"/>
    </location>
</feature>
<keyword evidence="3" id="KW-0677">Repeat</keyword>
<evidence type="ECO:0000256" key="5">
    <source>
        <dbReference type="SAM" id="MobiDB-lite"/>
    </source>
</evidence>
<dbReference type="SUPFAM" id="SSF81837">
    <property type="entry name" value="BEACH domain"/>
    <property type="match status" value="1"/>
</dbReference>
<dbReference type="InterPro" id="IPR036322">
    <property type="entry name" value="WD40_repeat_dom_sf"/>
</dbReference>
<feature type="compositionally biased region" description="Polar residues" evidence="5">
    <location>
        <begin position="1212"/>
        <end position="1224"/>
    </location>
</feature>
<feature type="region of interest" description="Disordered" evidence="5">
    <location>
        <begin position="172"/>
        <end position="196"/>
    </location>
</feature>
<dbReference type="InterPro" id="IPR052651">
    <property type="entry name" value="WDR81"/>
</dbReference>
<dbReference type="PROSITE" id="PS50082">
    <property type="entry name" value="WD_REPEATS_2"/>
    <property type="match status" value="2"/>
</dbReference>
<feature type="compositionally biased region" description="Polar residues" evidence="5">
    <location>
        <begin position="1111"/>
        <end position="1128"/>
    </location>
</feature>
<dbReference type="SMART" id="SM00320">
    <property type="entry name" value="WD40"/>
    <property type="match status" value="6"/>
</dbReference>
<feature type="repeat" description="WD" evidence="4">
    <location>
        <begin position="1769"/>
        <end position="1804"/>
    </location>
</feature>
<reference evidence="7" key="1">
    <citation type="submission" date="2023-08" db="EMBL/GenBank/DDBJ databases">
        <authorList>
            <person name="Alioto T."/>
            <person name="Alioto T."/>
            <person name="Gomez Garrido J."/>
        </authorList>
    </citation>
    <scope>NUCLEOTIDE SEQUENCE</scope>
</reference>
<dbReference type="GO" id="GO:0035973">
    <property type="term" value="P:aggrephagy"/>
    <property type="evidence" value="ECO:0007669"/>
    <property type="project" value="TreeGrafter"/>
</dbReference>
<dbReference type="InterPro" id="IPR011009">
    <property type="entry name" value="Kinase-like_dom_sf"/>
</dbReference>
<accession>A0AA36BA16</accession>
<dbReference type="Gene3D" id="2.130.10.10">
    <property type="entry name" value="YVTN repeat-like/Quinoprotein amine dehydrogenase"/>
    <property type="match status" value="2"/>
</dbReference>
<dbReference type="InterPro" id="IPR000409">
    <property type="entry name" value="BEACH_dom"/>
</dbReference>
<feature type="domain" description="BEACH" evidence="6">
    <location>
        <begin position="334"/>
        <end position="609"/>
    </location>
</feature>
<feature type="region of interest" description="Disordered" evidence="5">
    <location>
        <begin position="1026"/>
        <end position="1066"/>
    </location>
</feature>
<feature type="compositionally biased region" description="Low complexity" evidence="5">
    <location>
        <begin position="172"/>
        <end position="181"/>
    </location>
</feature>
<dbReference type="PANTHER" id="PTHR44662:SF1">
    <property type="entry name" value="WD REPEAT-CONTAINING PROTEIN 81"/>
    <property type="match status" value="1"/>
</dbReference>
<dbReference type="Pfam" id="PF00400">
    <property type="entry name" value="WD40"/>
    <property type="match status" value="3"/>
</dbReference>
<dbReference type="GO" id="GO:0035014">
    <property type="term" value="F:phosphatidylinositol 3-kinase regulator activity"/>
    <property type="evidence" value="ECO:0007669"/>
    <property type="project" value="TreeGrafter"/>
</dbReference>
<evidence type="ECO:0000256" key="2">
    <source>
        <dbReference type="ARBA" id="ARBA00022574"/>
    </source>
</evidence>
<evidence type="ECO:0000313" key="8">
    <source>
        <dbReference type="Proteomes" id="UP001162480"/>
    </source>
</evidence>
<protein>
    <submittedName>
        <fullName evidence="7">Repeat-containing 81-like</fullName>
    </submittedName>
</protein>
<dbReference type="GO" id="GO:0005739">
    <property type="term" value="C:mitochondrion"/>
    <property type="evidence" value="ECO:0007669"/>
    <property type="project" value="TreeGrafter"/>
</dbReference>
<dbReference type="GO" id="GO:0005776">
    <property type="term" value="C:autophagosome"/>
    <property type="evidence" value="ECO:0007669"/>
    <property type="project" value="UniProtKB-SubCell"/>
</dbReference>
<dbReference type="Gene3D" id="1.10.1540.10">
    <property type="entry name" value="BEACH domain"/>
    <property type="match status" value="1"/>
</dbReference>
<dbReference type="InterPro" id="IPR036372">
    <property type="entry name" value="BEACH_dom_sf"/>
</dbReference>
<evidence type="ECO:0000256" key="3">
    <source>
        <dbReference type="ARBA" id="ARBA00022737"/>
    </source>
</evidence>
<proteinExistence type="predicted"/>